<evidence type="ECO:0000259" key="2">
    <source>
        <dbReference type="Pfam" id="PF01656"/>
    </source>
</evidence>
<name>A0ABD5TIR7_9EURY</name>
<feature type="region of interest" description="Disordered" evidence="1">
    <location>
        <begin position="226"/>
        <end position="420"/>
    </location>
</feature>
<reference evidence="3 4" key="1">
    <citation type="journal article" date="2019" name="Int. J. Syst. Evol. Microbiol.">
        <title>The Global Catalogue of Microorganisms (GCM) 10K type strain sequencing project: providing services to taxonomists for standard genome sequencing and annotation.</title>
        <authorList>
            <consortium name="The Broad Institute Genomics Platform"/>
            <consortium name="The Broad Institute Genome Sequencing Center for Infectious Disease"/>
            <person name="Wu L."/>
            <person name="Ma J."/>
        </authorList>
    </citation>
    <scope>NUCLEOTIDE SEQUENCE [LARGE SCALE GENOMIC DNA]</scope>
    <source>
        <strain evidence="3 4">SYNS20</strain>
    </source>
</reference>
<dbReference type="InterPro" id="IPR002586">
    <property type="entry name" value="CobQ/CobB/MinD/ParA_Nub-bd_dom"/>
</dbReference>
<dbReference type="PANTHER" id="PTHR43384:SF10">
    <property type="entry name" value="ATPASE INVOLVED IN CHROMOSOME PARTITIONING, PARA_MIND FAMILY"/>
    <property type="match status" value="1"/>
</dbReference>
<feature type="domain" description="CobQ/CobB/MinD/ParA nucleotide binding" evidence="2">
    <location>
        <begin position="6"/>
        <end position="203"/>
    </location>
</feature>
<keyword evidence="4" id="KW-1185">Reference proteome</keyword>
<sequence length="420" mass="42568">MPKIYAVASVKGGVGKTTTAANLAATLAAAGYDTVAVDADLGSASLGPSLGVEPGETTLHDVLAGEADPVDATREGPHGLAVLPGGDSLEHFRKAEPGEIVDVLEAITGADYVIVDTGAGLTHQTALPLSVADGVLLVSTPTRDGLANTRKTQDLTEKLGGEVVGLALNEAAGDEDTGAVDVPVLGAIPDDPLVAEAQAAGSPLSAYAPDSDAAAAYRSLASSLTGQPIRPAVTPDNSGATPDDPEYETAATDTSPDAALDLPEVDAEPDVEADVGGTEIDEETTVADDGVAEEEEADDAVADDEADDSQPDEADDSQPDDADDAVILEDDGEEGDRAAAAARSTVLDDDEYAPSSTDAGPATVEDAESGESAEIGEDVIPFAQQSKERTEEAKQQQDDDADDSDDRGSGGFLGRLFRSS</sequence>
<dbReference type="AlphaFoldDB" id="A0ABD5TIR7"/>
<dbReference type="SUPFAM" id="SSF52540">
    <property type="entry name" value="P-loop containing nucleoside triphosphate hydrolases"/>
    <property type="match status" value="1"/>
</dbReference>
<dbReference type="Proteomes" id="UP001596443">
    <property type="component" value="Unassembled WGS sequence"/>
</dbReference>
<accession>A0ABD5TIR7</accession>
<evidence type="ECO:0000313" key="3">
    <source>
        <dbReference type="EMBL" id="MFC6787559.1"/>
    </source>
</evidence>
<protein>
    <submittedName>
        <fullName evidence="3">P-loop NTPase</fullName>
    </submittedName>
</protein>
<dbReference type="Gene3D" id="3.40.50.300">
    <property type="entry name" value="P-loop containing nucleotide triphosphate hydrolases"/>
    <property type="match status" value="1"/>
</dbReference>
<proteinExistence type="predicted"/>
<dbReference type="EMBL" id="JBHSWX010000012">
    <property type="protein sequence ID" value="MFC6787559.1"/>
    <property type="molecule type" value="Genomic_DNA"/>
</dbReference>
<dbReference type="GeneID" id="81210689"/>
<dbReference type="PANTHER" id="PTHR43384">
    <property type="entry name" value="SEPTUM SITE-DETERMINING PROTEIN MIND HOMOLOG, CHLOROPLASTIC-RELATED"/>
    <property type="match status" value="1"/>
</dbReference>
<gene>
    <name evidence="3" type="ORF">ACFQFD_16595</name>
</gene>
<dbReference type="InterPro" id="IPR050625">
    <property type="entry name" value="ParA/MinD_ATPase"/>
</dbReference>
<dbReference type="Pfam" id="PF01656">
    <property type="entry name" value="CbiA"/>
    <property type="match status" value="1"/>
</dbReference>
<comment type="caution">
    <text evidence="3">The sequence shown here is derived from an EMBL/GenBank/DDBJ whole genome shotgun (WGS) entry which is preliminary data.</text>
</comment>
<feature type="compositionally biased region" description="Acidic residues" evidence="1">
    <location>
        <begin position="263"/>
        <end position="334"/>
    </location>
</feature>
<evidence type="ECO:0000256" key="1">
    <source>
        <dbReference type="SAM" id="MobiDB-lite"/>
    </source>
</evidence>
<dbReference type="RefSeq" id="WP_284061710.1">
    <property type="nucleotide sequence ID" value="NZ_CP126158.1"/>
</dbReference>
<feature type="compositionally biased region" description="Basic and acidic residues" evidence="1">
    <location>
        <begin position="386"/>
        <end position="397"/>
    </location>
</feature>
<dbReference type="InterPro" id="IPR027417">
    <property type="entry name" value="P-loop_NTPase"/>
</dbReference>
<feature type="compositionally biased region" description="Acidic residues" evidence="1">
    <location>
        <begin position="365"/>
        <end position="377"/>
    </location>
</feature>
<evidence type="ECO:0000313" key="4">
    <source>
        <dbReference type="Proteomes" id="UP001596443"/>
    </source>
</evidence>
<organism evidence="3 4">
    <name type="scientific">Halobaculum halobium</name>
    <dbReference type="NCBI Taxonomy" id="3032281"/>
    <lineage>
        <taxon>Archaea</taxon>
        <taxon>Methanobacteriati</taxon>
        <taxon>Methanobacteriota</taxon>
        <taxon>Stenosarchaea group</taxon>
        <taxon>Halobacteria</taxon>
        <taxon>Halobacteriales</taxon>
        <taxon>Haloferacaceae</taxon>
        <taxon>Halobaculum</taxon>
    </lineage>
</organism>